<keyword evidence="8" id="KW-0472">Membrane</keyword>
<sequence length="379" mass="41555">KDSRGIGFCFVMSVDLAWDSLQQSLADTLVDALNRALASASRPSFIGPSEVTSFEFGSNPPEVDVVDVRDIHPDFLEEYSEDEGSQDEGEGARYDEEEEEYEWVPRRRATREIPEMEPRSPGIGSPFAARDFFGGAGVGGIGIHGLPRSLGPGGMPFGVGGVGIGFSPLGGLSGRRTPQEERSPQEEDPPLKPPTQTDDENKPAPAPAPALQMHLRVVFNSNLRLTVKTSVLLNYPSESFLTLPVKLRVTGLEFDGEVVVAYEGPRRRVHLCIVDDLDPYGLASDRRNRPSNDSLPRPGAENGLPGTPERMQPSSSPVDRSLPIGQRLLPSILIETEIGQTDKHVLRNVSRVERFLQDVLRKTLEDELVFPNFHTIILG</sequence>
<dbReference type="GO" id="GO:0008289">
    <property type="term" value="F:lipid binding"/>
    <property type="evidence" value="ECO:0007669"/>
    <property type="project" value="UniProtKB-KW"/>
</dbReference>
<evidence type="ECO:0000256" key="7">
    <source>
        <dbReference type="ARBA" id="ARBA00023128"/>
    </source>
</evidence>
<dbReference type="PROSITE" id="PS51847">
    <property type="entry name" value="SMP"/>
    <property type="match status" value="1"/>
</dbReference>
<evidence type="ECO:0000256" key="9">
    <source>
        <dbReference type="SAM" id="MobiDB-lite"/>
    </source>
</evidence>
<evidence type="ECO:0000313" key="12">
    <source>
        <dbReference type="Proteomes" id="UP000663827"/>
    </source>
</evidence>
<evidence type="ECO:0000256" key="8">
    <source>
        <dbReference type="ARBA" id="ARBA00023136"/>
    </source>
</evidence>
<dbReference type="Proteomes" id="UP000663827">
    <property type="component" value="Unassembled WGS sequence"/>
</dbReference>
<keyword evidence="7" id="KW-0496">Mitochondrion</keyword>
<dbReference type="InterPro" id="IPR031468">
    <property type="entry name" value="SMP_LBD"/>
</dbReference>
<dbReference type="InterPro" id="IPR027532">
    <property type="entry name" value="Mdm12"/>
</dbReference>
<dbReference type="GO" id="GO:1990456">
    <property type="term" value="P:mitochondrion-endoplasmic reticulum membrane tethering"/>
    <property type="evidence" value="ECO:0007669"/>
    <property type="project" value="TreeGrafter"/>
</dbReference>
<keyword evidence="5" id="KW-0445">Lipid transport</keyword>
<dbReference type="CDD" id="cd21672">
    <property type="entry name" value="SMP_Mdm12"/>
    <property type="match status" value="1"/>
</dbReference>
<dbReference type="GO" id="GO:0007005">
    <property type="term" value="P:mitochondrion organization"/>
    <property type="evidence" value="ECO:0007669"/>
    <property type="project" value="InterPro"/>
</dbReference>
<evidence type="ECO:0000256" key="1">
    <source>
        <dbReference type="ARBA" id="ARBA00004370"/>
    </source>
</evidence>
<dbReference type="PANTHER" id="PTHR28204">
    <property type="entry name" value="MITOCHONDRIAL DISTRIBUTION AND MORPHOLOGY PROTEIN 12"/>
    <property type="match status" value="1"/>
</dbReference>
<evidence type="ECO:0000256" key="4">
    <source>
        <dbReference type="ARBA" id="ARBA00022824"/>
    </source>
</evidence>
<reference evidence="11" key="1">
    <citation type="submission" date="2021-01" db="EMBL/GenBank/DDBJ databases">
        <authorList>
            <person name="Kaushik A."/>
        </authorList>
    </citation>
    <scope>NUCLEOTIDE SEQUENCE</scope>
    <source>
        <strain evidence="11">AG5</strain>
    </source>
</reference>
<keyword evidence="2" id="KW-0813">Transport</keyword>
<organism evidence="11 12">
    <name type="scientific">Rhizoctonia solani</name>
    <dbReference type="NCBI Taxonomy" id="456999"/>
    <lineage>
        <taxon>Eukaryota</taxon>
        <taxon>Fungi</taxon>
        <taxon>Dikarya</taxon>
        <taxon>Basidiomycota</taxon>
        <taxon>Agaricomycotina</taxon>
        <taxon>Agaricomycetes</taxon>
        <taxon>Cantharellales</taxon>
        <taxon>Ceratobasidiaceae</taxon>
        <taxon>Rhizoctonia</taxon>
    </lineage>
</organism>
<keyword evidence="3" id="KW-1000">Mitochondrion outer membrane</keyword>
<feature type="region of interest" description="Disordered" evidence="9">
    <location>
        <begin position="77"/>
        <end position="123"/>
    </location>
</feature>
<keyword evidence="4" id="KW-0256">Endoplasmic reticulum</keyword>
<feature type="region of interest" description="Disordered" evidence="9">
    <location>
        <begin position="168"/>
        <end position="207"/>
    </location>
</feature>
<proteinExistence type="inferred from homology"/>
<protein>
    <recommendedName>
        <fullName evidence="10">SMP-LTD domain-containing protein</fullName>
    </recommendedName>
</protein>
<comment type="caution">
    <text evidence="11">The sequence shown here is derived from an EMBL/GenBank/DDBJ whole genome shotgun (WGS) entry which is preliminary data.</text>
</comment>
<keyword evidence="6" id="KW-0446">Lipid-binding</keyword>
<comment type="subcellular location">
    <subcellularLocation>
        <location evidence="1">Membrane</location>
    </subcellularLocation>
</comment>
<feature type="region of interest" description="Disordered" evidence="9">
    <location>
        <begin position="282"/>
        <end position="321"/>
    </location>
</feature>
<evidence type="ECO:0000259" key="10">
    <source>
        <dbReference type="PROSITE" id="PS51847"/>
    </source>
</evidence>
<evidence type="ECO:0000256" key="2">
    <source>
        <dbReference type="ARBA" id="ARBA00022448"/>
    </source>
</evidence>
<evidence type="ECO:0000313" key="11">
    <source>
        <dbReference type="EMBL" id="CAE7058904.1"/>
    </source>
</evidence>
<feature type="domain" description="SMP-LTD" evidence="10">
    <location>
        <begin position="12"/>
        <end position="379"/>
    </location>
</feature>
<dbReference type="HAMAP" id="MF_03104">
    <property type="entry name" value="Mdm12"/>
    <property type="match status" value="1"/>
</dbReference>
<dbReference type="GO" id="GO:0015914">
    <property type="term" value="P:phospholipid transport"/>
    <property type="evidence" value="ECO:0007669"/>
    <property type="project" value="TreeGrafter"/>
</dbReference>
<evidence type="ECO:0000256" key="3">
    <source>
        <dbReference type="ARBA" id="ARBA00022787"/>
    </source>
</evidence>
<dbReference type="PANTHER" id="PTHR28204:SF1">
    <property type="entry name" value="MITOCHONDRIAL DISTRIBUTION AND MORPHOLOGY PROTEIN 12"/>
    <property type="match status" value="1"/>
</dbReference>
<feature type="compositionally biased region" description="Acidic residues" evidence="9">
    <location>
        <begin position="77"/>
        <end position="102"/>
    </location>
</feature>
<name>A0A8H3DU59_9AGAM</name>
<evidence type="ECO:0000256" key="6">
    <source>
        <dbReference type="ARBA" id="ARBA00023121"/>
    </source>
</evidence>
<feature type="non-terminal residue" evidence="11">
    <location>
        <position position="379"/>
    </location>
</feature>
<dbReference type="EMBL" id="CAJNJQ010000137">
    <property type="protein sequence ID" value="CAE7058904.1"/>
    <property type="molecule type" value="Genomic_DNA"/>
</dbReference>
<accession>A0A8H3DU59</accession>
<evidence type="ECO:0000256" key="5">
    <source>
        <dbReference type="ARBA" id="ARBA00023055"/>
    </source>
</evidence>
<dbReference type="GO" id="GO:0032865">
    <property type="term" value="C:ERMES complex"/>
    <property type="evidence" value="ECO:0007669"/>
    <property type="project" value="InterPro"/>
</dbReference>
<dbReference type="Pfam" id="PF26544">
    <property type="entry name" value="Mdm12"/>
    <property type="match status" value="2"/>
</dbReference>
<gene>
    <name evidence="11" type="ORF">RDB_LOCUS6475</name>
</gene>
<dbReference type="AlphaFoldDB" id="A0A8H3DU59"/>